<dbReference type="SUPFAM" id="SSF52540">
    <property type="entry name" value="P-loop containing nucleoside triphosphate hydrolases"/>
    <property type="match status" value="2"/>
</dbReference>
<dbReference type="InterPro" id="IPR027094">
    <property type="entry name" value="Mitofusin_fam"/>
</dbReference>
<dbReference type="Pfam" id="PF00350">
    <property type="entry name" value="Dynamin_N"/>
    <property type="match status" value="2"/>
</dbReference>
<sequence length="1228" mass="142708">MYFEVLTANHLMFVFLIVPCHDMIWKECFKGVQRMTDKESTINDLKVKTSILAQYAKESGNSSTYQKVELFLEKLEKEEFTIAFSGHFSAGKSSMINRLIGENLLATSPIPTSANIVKIKRGEEHIAYIFRATKSPILLKGKADQHQLKELSKDGKNVARIEWEFPSTALPSGVTIMDTPGVDSTDDAHRISTESALHLADVVFYVMDYNHVQSSLNFQFTKDLLAHQENLYLIVNQVDKHQETELSLKDFRLQTWESFKRHGVEPKEIFFTSLKKSYEGENDLSRVEETIRFYMNTKESVFLSSNQQTYQQLLEEHRTYLQHEVETCKDNFSSILSDEEMEKISPTHQSTKKQEEQSLTSLEEWGDSFTQSRNKLLESGNVTPSEFRELLGSYMETLDPQFKMGILFSKKKTEEERRERKQRAFNKLEEIVENQFTLHVKRLMKQSLLDIHFLSDEKEQTIQALEIPLPADLLENMAPKGSIATGQALLNYSKNVADEVKRVVRDKTNDWQRSIENQLTEVSEEQKTAFVQHQQEESKKELAERSIQKVLLAQQQFEKEIAFPPLPVQDAAKKWFQNWKVAFEHLYESMEQWSGAVAASDSEMEPVQQDETSKTTDSHKFFDWETLKGSTNSVLDKLQAIPDYQESVEQVKKKIARFEQKTSTIALFGAFSAGKSSFANALLGEKVLPVSPNPMTAAITTIKPSTNEYAHATATIFFKTEKELFSDLKEAYAREKLEIVSLEEGTKRAKEVPQNAFIQAVAGGLQKENMKLGKSIQVNRATFEQYVADENKSSFVKKIDLFFDCELTKKGISLVDTPGADSIHARHTDVTFEYIRNADAILFVTYYNHAFARADREFLIQLGRVKDLFELDKMFFLVNAIDLADSMEEKEDVIDYVEQELQSFGIRFPKIFGVSSLETLNEKISGKPLNKDMKIFEEAFSHFIHQELTHLTMQRIQEDVVELKSRFQSLIEQTEANLQRKDERLKEIHLLEQKIRKRYATSFASTVLTEVKQEISELIYYVEQRVFFRFGDFFKESFHPSVFHDASTKVALRQALKETLAATKFDLEQELQVTNFRVDQWLIKKLKDRLQQEKIFWQQDFSFVPIQFEIENHDILTFDGPFESIEKYEHVFSYFKNTHSFFEKNEKEKMKQALLESSKEEAHQYLSQQKKELEQWVTPIIDQEMERLKQYVSSHLIRQLKNEEELLRKSEALAKWKEIQQSIQREEL</sequence>
<dbReference type="OrthoDB" id="5477114at2"/>
<dbReference type="Gene3D" id="3.40.50.300">
    <property type="entry name" value="P-loop containing nucleotide triphosphate hydrolases"/>
    <property type="match status" value="2"/>
</dbReference>
<keyword evidence="2" id="KW-0547">Nucleotide-binding</keyword>
<organism evidence="9 10">
    <name type="scientific">Paenisporosarcina cavernae</name>
    <dbReference type="NCBI Taxonomy" id="2320858"/>
    <lineage>
        <taxon>Bacteria</taxon>
        <taxon>Bacillati</taxon>
        <taxon>Bacillota</taxon>
        <taxon>Bacilli</taxon>
        <taxon>Bacillales</taxon>
        <taxon>Caryophanaceae</taxon>
        <taxon>Paenisporosarcina</taxon>
    </lineage>
</organism>
<dbReference type="InterPro" id="IPR027417">
    <property type="entry name" value="P-loop_NTPase"/>
</dbReference>
<evidence type="ECO:0000259" key="8">
    <source>
        <dbReference type="Pfam" id="PF00350"/>
    </source>
</evidence>
<dbReference type="GO" id="GO:0003924">
    <property type="term" value="F:GTPase activity"/>
    <property type="evidence" value="ECO:0007669"/>
    <property type="project" value="InterPro"/>
</dbReference>
<evidence type="ECO:0000256" key="4">
    <source>
        <dbReference type="ARBA" id="ARBA00023134"/>
    </source>
</evidence>
<evidence type="ECO:0000256" key="2">
    <source>
        <dbReference type="ARBA" id="ARBA00022741"/>
    </source>
</evidence>
<protein>
    <submittedName>
        <fullName evidence="9">GTPase</fullName>
    </submittedName>
</protein>
<dbReference type="AlphaFoldDB" id="A0A385YUR5"/>
<dbReference type="CDD" id="cd09912">
    <property type="entry name" value="DLP_2"/>
    <property type="match status" value="2"/>
</dbReference>
<dbReference type="KEGG" id="paek:D3873_05845"/>
<feature type="domain" description="Dynamin N-terminal" evidence="8">
    <location>
        <begin position="82"/>
        <end position="237"/>
    </location>
</feature>
<feature type="domain" description="Dynamin N-terminal" evidence="8">
    <location>
        <begin position="665"/>
        <end position="874"/>
    </location>
</feature>
<evidence type="ECO:0000313" key="9">
    <source>
        <dbReference type="EMBL" id="AYC29428.1"/>
    </source>
</evidence>
<evidence type="ECO:0000256" key="7">
    <source>
        <dbReference type="SAM" id="MobiDB-lite"/>
    </source>
</evidence>
<feature type="coiled-coil region" evidence="6">
    <location>
        <begin position="953"/>
        <end position="991"/>
    </location>
</feature>
<keyword evidence="6" id="KW-0175">Coiled coil</keyword>
<proteinExistence type="predicted"/>
<comment type="subcellular location">
    <subcellularLocation>
        <location evidence="1">Membrane</location>
    </subcellularLocation>
</comment>
<dbReference type="InterPro" id="IPR045063">
    <property type="entry name" value="Dynamin_N"/>
</dbReference>
<accession>A0A385YUR5</accession>
<keyword evidence="4" id="KW-0342">GTP-binding</keyword>
<dbReference type="EMBL" id="CP032418">
    <property type="protein sequence ID" value="AYC29428.1"/>
    <property type="molecule type" value="Genomic_DNA"/>
</dbReference>
<feature type="region of interest" description="Disordered" evidence="7">
    <location>
        <begin position="597"/>
        <end position="616"/>
    </location>
</feature>
<dbReference type="GO" id="GO:0016020">
    <property type="term" value="C:membrane"/>
    <property type="evidence" value="ECO:0007669"/>
    <property type="project" value="UniProtKB-SubCell"/>
</dbReference>
<dbReference type="PANTHER" id="PTHR10465:SF0">
    <property type="entry name" value="SARCALUMENIN"/>
    <property type="match status" value="1"/>
</dbReference>
<evidence type="ECO:0000256" key="6">
    <source>
        <dbReference type="SAM" id="Coils"/>
    </source>
</evidence>
<dbReference type="PANTHER" id="PTHR10465">
    <property type="entry name" value="TRANSMEMBRANE GTPASE FZO1"/>
    <property type="match status" value="1"/>
</dbReference>
<keyword evidence="10" id="KW-1185">Reference proteome</keyword>
<dbReference type="Proteomes" id="UP000265725">
    <property type="component" value="Chromosome"/>
</dbReference>
<keyword evidence="3" id="KW-0378">Hydrolase</keyword>
<evidence type="ECO:0000256" key="5">
    <source>
        <dbReference type="ARBA" id="ARBA00023136"/>
    </source>
</evidence>
<reference evidence="10" key="1">
    <citation type="submission" date="2018-09" db="EMBL/GenBank/DDBJ databases">
        <authorList>
            <person name="Zhu H."/>
        </authorList>
    </citation>
    <scope>NUCLEOTIDE SEQUENCE [LARGE SCALE GENOMIC DNA]</scope>
    <source>
        <strain evidence="10">K2R23-3</strain>
    </source>
</reference>
<dbReference type="GO" id="GO:0005525">
    <property type="term" value="F:GTP binding"/>
    <property type="evidence" value="ECO:0007669"/>
    <property type="project" value="UniProtKB-KW"/>
</dbReference>
<evidence type="ECO:0000313" key="10">
    <source>
        <dbReference type="Proteomes" id="UP000265725"/>
    </source>
</evidence>
<evidence type="ECO:0000256" key="3">
    <source>
        <dbReference type="ARBA" id="ARBA00022801"/>
    </source>
</evidence>
<evidence type="ECO:0000256" key="1">
    <source>
        <dbReference type="ARBA" id="ARBA00004370"/>
    </source>
</evidence>
<keyword evidence="5" id="KW-0472">Membrane</keyword>
<gene>
    <name evidence="9" type="ORF">D3873_05845</name>
</gene>
<name>A0A385YUR5_9BACL</name>